<accession>A0A940YWQ4</accession>
<dbReference type="GO" id="GO:0022857">
    <property type="term" value="F:transmembrane transporter activity"/>
    <property type="evidence" value="ECO:0007669"/>
    <property type="project" value="UniProtKB-UniRule"/>
</dbReference>
<evidence type="ECO:0000313" key="12">
    <source>
        <dbReference type="Proteomes" id="UP000678374"/>
    </source>
</evidence>
<keyword evidence="4 9" id="KW-0812">Transmembrane</keyword>
<evidence type="ECO:0000259" key="10">
    <source>
        <dbReference type="Pfam" id="PF06808"/>
    </source>
</evidence>
<feature type="transmembrane region" description="Helical" evidence="9">
    <location>
        <begin position="105"/>
        <end position="135"/>
    </location>
</feature>
<comment type="subcellular location">
    <subcellularLocation>
        <location evidence="1 7">Cell inner membrane</location>
        <topology evidence="1 7">Multi-pass membrane protein</topology>
    </subcellularLocation>
</comment>
<feature type="transmembrane region" description="Helical" evidence="9">
    <location>
        <begin position="67"/>
        <end position="85"/>
    </location>
</feature>
<feature type="region of interest" description="Disordered" evidence="8">
    <location>
        <begin position="537"/>
        <end position="571"/>
    </location>
</feature>
<feature type="transmembrane region" description="Helical" evidence="9">
    <location>
        <begin position="295"/>
        <end position="317"/>
    </location>
</feature>
<dbReference type="GO" id="GO:0005886">
    <property type="term" value="C:plasma membrane"/>
    <property type="evidence" value="ECO:0007669"/>
    <property type="project" value="UniProtKB-SubCell"/>
</dbReference>
<feature type="transmembrane region" description="Helical" evidence="9">
    <location>
        <begin position="261"/>
        <end position="283"/>
    </location>
</feature>
<evidence type="ECO:0000256" key="3">
    <source>
        <dbReference type="ARBA" id="ARBA00022519"/>
    </source>
</evidence>
<evidence type="ECO:0000256" key="9">
    <source>
        <dbReference type="SAM" id="Phobius"/>
    </source>
</evidence>
<evidence type="ECO:0000313" key="11">
    <source>
        <dbReference type="EMBL" id="MBQ0960625.1"/>
    </source>
</evidence>
<keyword evidence="12" id="KW-1185">Reference proteome</keyword>
<reference evidence="11" key="1">
    <citation type="submission" date="2021-04" db="EMBL/GenBank/DDBJ databases">
        <title>The genome sequence of Ideonella sp. 4Y11.</title>
        <authorList>
            <person name="Liu Y."/>
        </authorList>
    </citation>
    <scope>NUCLEOTIDE SEQUENCE</scope>
    <source>
        <strain evidence="11">4Y11</strain>
    </source>
</reference>
<dbReference type="PANTHER" id="PTHR33362">
    <property type="entry name" value="SIALIC ACID TRAP TRANSPORTER PERMEASE PROTEIN SIAT-RELATED"/>
    <property type="match status" value="1"/>
</dbReference>
<dbReference type="EMBL" id="JAGQDE010000016">
    <property type="protein sequence ID" value="MBQ0960625.1"/>
    <property type="molecule type" value="Genomic_DNA"/>
</dbReference>
<feature type="transmembrane region" description="Helical" evidence="9">
    <location>
        <begin position="436"/>
        <end position="463"/>
    </location>
</feature>
<comment type="function">
    <text evidence="7">Part of the tripartite ATP-independent periplasmic (TRAP) transport system.</text>
</comment>
<evidence type="ECO:0000256" key="5">
    <source>
        <dbReference type="ARBA" id="ARBA00022989"/>
    </source>
</evidence>
<feature type="transmembrane region" description="Helical" evidence="9">
    <location>
        <begin position="147"/>
        <end position="171"/>
    </location>
</feature>
<evidence type="ECO:0000256" key="1">
    <source>
        <dbReference type="ARBA" id="ARBA00004429"/>
    </source>
</evidence>
<keyword evidence="7" id="KW-0813">Transport</keyword>
<feature type="transmembrane region" description="Helical" evidence="9">
    <location>
        <begin position="36"/>
        <end position="55"/>
    </location>
</feature>
<feature type="compositionally biased region" description="Basic and acidic residues" evidence="8">
    <location>
        <begin position="561"/>
        <end position="571"/>
    </location>
</feature>
<keyword evidence="5 9" id="KW-1133">Transmembrane helix</keyword>
<feature type="transmembrane region" description="Helical" evidence="9">
    <location>
        <begin position="353"/>
        <end position="374"/>
    </location>
</feature>
<sequence length="571" mass="60776">MEFLTHNMAPVMFAGLIVFLLMGFSVAFSLAAAGLFFGLIGIELGILPASLMQALPLRVFGIMQNDTLLAIPFFTFMGLILERSGMAEDLLDTIGQLFGPIRGGLAFAVIFVGAMLAATTGVVAASVISMGLISLPIMLRYGYDRRIASGVIAASGTLAQIIPPSLVLIIMADQLGRSVGDLYKGAFLPGFVLTGLYVGFIVLVALFRPHWTPALPPEARTIREADGSSGLRSLGVVTGLSVAAAVAFAKTRPDTMPTDELIVLSMCVGVAVAFTLAVINKLTGMNLLSKMAERVTFVLIPPLALIFLVLGTIFLGIATPTEGGAMGAVGALVMAISRRRLSMHLMKQAMDSTMKLSCFVLFILLGSTVFSLSFQAVDGPIWVEHLLTSLPGGQIGFLIVVNILIFVLAFFLDFFELSFIVVPLLGPVAEKLGIDLVWFGVLLAVNMQTSFMHPPFGFALFYLRSVAPIDKYKDKVTNAEIAPVTTGQIYWGSVPFVIIQIIMVGLIIAFPNLVSGGLDKKADLDTSNVVIEAQPADNGNDKEVDMNALFGTPASAPQGGKEPDPMDAFKK</sequence>
<feature type="domain" description="TRAP C4-dicarboxylate transport system permease DctM subunit" evidence="10">
    <location>
        <begin position="13"/>
        <end position="513"/>
    </location>
</feature>
<gene>
    <name evidence="11" type="ORF">KAK06_16845</name>
</gene>
<evidence type="ECO:0000256" key="2">
    <source>
        <dbReference type="ARBA" id="ARBA00022475"/>
    </source>
</evidence>
<feature type="transmembrane region" description="Helical" evidence="9">
    <location>
        <begin position="12"/>
        <end position="30"/>
    </location>
</feature>
<evidence type="ECO:0000256" key="7">
    <source>
        <dbReference type="RuleBase" id="RU369079"/>
    </source>
</evidence>
<evidence type="ECO:0000256" key="8">
    <source>
        <dbReference type="SAM" id="MobiDB-lite"/>
    </source>
</evidence>
<comment type="caution">
    <text evidence="11">The sequence shown here is derived from an EMBL/GenBank/DDBJ whole genome shotgun (WGS) entry which is preliminary data.</text>
</comment>
<dbReference type="Proteomes" id="UP000678374">
    <property type="component" value="Unassembled WGS sequence"/>
</dbReference>
<dbReference type="RefSeq" id="WP_210803375.1">
    <property type="nucleotide sequence ID" value="NZ_JAGQDE010000016.1"/>
</dbReference>
<keyword evidence="2" id="KW-1003">Cell membrane</keyword>
<dbReference type="AlphaFoldDB" id="A0A940YWQ4"/>
<evidence type="ECO:0000256" key="6">
    <source>
        <dbReference type="ARBA" id="ARBA00023136"/>
    </source>
</evidence>
<proteinExistence type="predicted"/>
<feature type="transmembrane region" description="Helical" evidence="9">
    <location>
        <begin position="394"/>
        <end position="415"/>
    </location>
</feature>
<dbReference type="Pfam" id="PF06808">
    <property type="entry name" value="DctM"/>
    <property type="match status" value="1"/>
</dbReference>
<feature type="transmembrane region" description="Helical" evidence="9">
    <location>
        <begin position="229"/>
        <end position="249"/>
    </location>
</feature>
<protein>
    <submittedName>
        <fullName evidence="11">TRAP transporter large permease subunit</fullName>
    </submittedName>
</protein>
<organism evidence="11 12">
    <name type="scientific">Ideonella aquatica</name>
    <dbReference type="NCBI Taxonomy" id="2824119"/>
    <lineage>
        <taxon>Bacteria</taxon>
        <taxon>Pseudomonadati</taxon>
        <taxon>Pseudomonadota</taxon>
        <taxon>Betaproteobacteria</taxon>
        <taxon>Burkholderiales</taxon>
        <taxon>Sphaerotilaceae</taxon>
        <taxon>Ideonella</taxon>
    </lineage>
</organism>
<keyword evidence="6 9" id="KW-0472">Membrane</keyword>
<feature type="transmembrane region" description="Helical" evidence="9">
    <location>
        <begin position="323"/>
        <end position="341"/>
    </location>
</feature>
<dbReference type="InterPro" id="IPR010656">
    <property type="entry name" value="DctM"/>
</dbReference>
<name>A0A940YWQ4_9BURK</name>
<feature type="transmembrane region" description="Helical" evidence="9">
    <location>
        <begin position="489"/>
        <end position="510"/>
    </location>
</feature>
<evidence type="ECO:0000256" key="4">
    <source>
        <dbReference type="ARBA" id="ARBA00022692"/>
    </source>
</evidence>
<keyword evidence="3 7" id="KW-0997">Cell inner membrane</keyword>
<feature type="transmembrane region" description="Helical" evidence="9">
    <location>
        <begin position="186"/>
        <end position="208"/>
    </location>
</feature>
<dbReference type="PANTHER" id="PTHR33362:SF7">
    <property type="entry name" value="SLL1103 PROTEIN"/>
    <property type="match status" value="1"/>
</dbReference>
<dbReference type="InterPro" id="IPR004681">
    <property type="entry name" value="TRAP_DctM"/>
</dbReference>